<name>A0ABQ9UJ08_SAGOE</name>
<evidence type="ECO:0000313" key="3">
    <source>
        <dbReference type="Proteomes" id="UP001266305"/>
    </source>
</evidence>
<evidence type="ECO:0000313" key="2">
    <source>
        <dbReference type="EMBL" id="KAK2097032.1"/>
    </source>
</evidence>
<dbReference type="EMBL" id="JASSZA010000012">
    <property type="protein sequence ID" value="KAK2097032.1"/>
    <property type="molecule type" value="Genomic_DNA"/>
</dbReference>
<gene>
    <name evidence="2" type="ORF">P7K49_026066</name>
</gene>
<dbReference type="Proteomes" id="UP001266305">
    <property type="component" value="Unassembled WGS sequence"/>
</dbReference>
<accession>A0ABQ9UJ08</accession>
<protein>
    <recommendedName>
        <fullName evidence="4">Secreted protein</fullName>
    </recommendedName>
</protein>
<sequence length="84" mass="8989">MIGVTLVAGTSHLSLPVAASVITLPCGHLDFPKATSICCQGPLPAHLLLTLGHQHSERQHILDTVITRPAYRKAKSGRTRLNAE</sequence>
<proteinExistence type="predicted"/>
<keyword evidence="1" id="KW-0732">Signal</keyword>
<organism evidence="2 3">
    <name type="scientific">Saguinus oedipus</name>
    <name type="common">Cotton-top tamarin</name>
    <name type="synonym">Oedipomidas oedipus</name>
    <dbReference type="NCBI Taxonomy" id="9490"/>
    <lineage>
        <taxon>Eukaryota</taxon>
        <taxon>Metazoa</taxon>
        <taxon>Chordata</taxon>
        <taxon>Craniata</taxon>
        <taxon>Vertebrata</taxon>
        <taxon>Euteleostomi</taxon>
        <taxon>Mammalia</taxon>
        <taxon>Eutheria</taxon>
        <taxon>Euarchontoglires</taxon>
        <taxon>Primates</taxon>
        <taxon>Haplorrhini</taxon>
        <taxon>Platyrrhini</taxon>
        <taxon>Cebidae</taxon>
        <taxon>Callitrichinae</taxon>
        <taxon>Saguinus</taxon>
    </lineage>
</organism>
<feature type="signal peptide" evidence="1">
    <location>
        <begin position="1"/>
        <end position="19"/>
    </location>
</feature>
<feature type="chain" id="PRO_5047206408" description="Secreted protein" evidence="1">
    <location>
        <begin position="20"/>
        <end position="84"/>
    </location>
</feature>
<evidence type="ECO:0000256" key="1">
    <source>
        <dbReference type="SAM" id="SignalP"/>
    </source>
</evidence>
<evidence type="ECO:0008006" key="4">
    <source>
        <dbReference type="Google" id="ProtNLM"/>
    </source>
</evidence>
<comment type="caution">
    <text evidence="2">The sequence shown here is derived from an EMBL/GenBank/DDBJ whole genome shotgun (WGS) entry which is preliminary data.</text>
</comment>
<reference evidence="2 3" key="1">
    <citation type="submission" date="2023-05" db="EMBL/GenBank/DDBJ databases">
        <title>B98-5 Cell Line De Novo Hybrid Assembly: An Optical Mapping Approach.</title>
        <authorList>
            <person name="Kananen K."/>
            <person name="Auerbach J.A."/>
            <person name="Kautto E."/>
            <person name="Blachly J.S."/>
        </authorList>
    </citation>
    <scope>NUCLEOTIDE SEQUENCE [LARGE SCALE GENOMIC DNA]</scope>
    <source>
        <strain evidence="2">B95-8</strain>
        <tissue evidence="2">Cell line</tissue>
    </source>
</reference>
<keyword evidence="3" id="KW-1185">Reference proteome</keyword>